<reference evidence="2" key="2">
    <citation type="submission" date="2016-06" db="EMBL/GenBank/DDBJ databases">
        <title>The genome of a short-lived fish provides insights into sex chromosome evolution and the genetic control of aging.</title>
        <authorList>
            <person name="Reichwald K."/>
            <person name="Felder M."/>
            <person name="Petzold A."/>
            <person name="Koch P."/>
            <person name="Groth M."/>
            <person name="Platzer M."/>
        </authorList>
    </citation>
    <scope>NUCLEOTIDE SEQUENCE</scope>
    <source>
        <tissue evidence="2">Brain</tissue>
    </source>
</reference>
<dbReference type="EMBL" id="HADW01018808">
    <property type="protein sequence ID" value="SBP20208.1"/>
    <property type="molecule type" value="Transcribed_RNA"/>
</dbReference>
<gene>
    <name evidence="2" type="primary">Nfu_g_1_016538</name>
</gene>
<name>A0A1A7XQC4_9TELE</name>
<evidence type="ECO:0000256" key="1">
    <source>
        <dbReference type="SAM" id="MobiDB-lite"/>
    </source>
</evidence>
<feature type="region of interest" description="Disordered" evidence="1">
    <location>
        <begin position="16"/>
        <end position="53"/>
    </location>
</feature>
<feature type="non-terminal residue" evidence="2">
    <location>
        <position position="53"/>
    </location>
</feature>
<protein>
    <submittedName>
        <fullName evidence="2">Uncharacterized protein</fullName>
    </submittedName>
</protein>
<organism evidence="2">
    <name type="scientific">Iconisemion striatum</name>
    <dbReference type="NCBI Taxonomy" id="60296"/>
    <lineage>
        <taxon>Eukaryota</taxon>
        <taxon>Metazoa</taxon>
        <taxon>Chordata</taxon>
        <taxon>Craniata</taxon>
        <taxon>Vertebrata</taxon>
        <taxon>Euteleostomi</taxon>
        <taxon>Actinopterygii</taxon>
        <taxon>Neopterygii</taxon>
        <taxon>Teleostei</taxon>
        <taxon>Neoteleostei</taxon>
        <taxon>Acanthomorphata</taxon>
        <taxon>Ovalentaria</taxon>
        <taxon>Atherinomorphae</taxon>
        <taxon>Cyprinodontiformes</taxon>
        <taxon>Nothobranchiidae</taxon>
        <taxon>Iconisemion</taxon>
    </lineage>
</organism>
<proteinExistence type="predicted"/>
<sequence length="53" mass="5921">NLRRKAAHRWLCCPGAAPPAQLTPGGDLGRDSLLPQQQRPHTAEQRNIWKPLV</sequence>
<dbReference type="AlphaFoldDB" id="A0A1A7XQC4"/>
<accession>A0A1A7XQC4</accession>
<reference evidence="2" key="1">
    <citation type="submission" date="2016-05" db="EMBL/GenBank/DDBJ databases">
        <authorList>
            <person name="Lavstsen T."/>
            <person name="Jespersen J.S."/>
        </authorList>
    </citation>
    <scope>NUCLEOTIDE SEQUENCE</scope>
    <source>
        <tissue evidence="2">Brain</tissue>
    </source>
</reference>
<evidence type="ECO:0000313" key="2">
    <source>
        <dbReference type="EMBL" id="SBP20208.1"/>
    </source>
</evidence>
<feature type="non-terminal residue" evidence="2">
    <location>
        <position position="1"/>
    </location>
</feature>